<dbReference type="InterPro" id="IPR019362">
    <property type="entry name" value="MMADHC"/>
</dbReference>
<organism evidence="2 3">
    <name type="scientific">Junco hyemalis</name>
    <name type="common">Dark-eyed junco</name>
    <dbReference type="NCBI Taxonomy" id="40217"/>
    <lineage>
        <taxon>Eukaryota</taxon>
        <taxon>Metazoa</taxon>
        <taxon>Chordata</taxon>
        <taxon>Craniata</taxon>
        <taxon>Vertebrata</taxon>
        <taxon>Euteleostomi</taxon>
        <taxon>Archelosauria</taxon>
        <taxon>Archosauria</taxon>
        <taxon>Dinosauria</taxon>
        <taxon>Saurischia</taxon>
        <taxon>Theropoda</taxon>
        <taxon>Coelurosauria</taxon>
        <taxon>Aves</taxon>
        <taxon>Neognathae</taxon>
        <taxon>Neoaves</taxon>
        <taxon>Telluraves</taxon>
        <taxon>Australaves</taxon>
        <taxon>Passeriformes</taxon>
        <taxon>Passerellidae</taxon>
        <taxon>Junco</taxon>
    </lineage>
</organism>
<dbReference type="Ensembl" id="ENSJHYT00000005483.1">
    <property type="protein sequence ID" value="ENSJHYP00000004445.1"/>
    <property type="gene ID" value="ENSJHYG00000003657.1"/>
</dbReference>
<reference evidence="2" key="1">
    <citation type="submission" date="2025-08" db="UniProtKB">
        <authorList>
            <consortium name="Ensembl"/>
        </authorList>
    </citation>
    <scope>IDENTIFICATION</scope>
</reference>
<keyword evidence="3" id="KW-1185">Reference proteome</keyword>
<dbReference type="PANTHER" id="PTHR13192">
    <property type="entry name" value="MY011 PROTEIN"/>
    <property type="match status" value="1"/>
</dbReference>
<dbReference type="Proteomes" id="UP000694408">
    <property type="component" value="Unplaced"/>
</dbReference>
<accession>A0A8C5IIZ7</accession>
<dbReference type="AlphaFoldDB" id="A0A8C5IIZ7"/>
<dbReference type="GO" id="GO:0005739">
    <property type="term" value="C:mitochondrion"/>
    <property type="evidence" value="ECO:0007669"/>
    <property type="project" value="TreeGrafter"/>
</dbReference>
<reference evidence="2" key="2">
    <citation type="submission" date="2025-09" db="UniProtKB">
        <authorList>
            <consortium name="Ensembl"/>
        </authorList>
    </citation>
    <scope>IDENTIFICATION</scope>
</reference>
<proteinExistence type="predicted"/>
<feature type="compositionally biased region" description="Pro residues" evidence="1">
    <location>
        <begin position="50"/>
        <end position="63"/>
    </location>
</feature>
<feature type="compositionally biased region" description="Pro residues" evidence="1">
    <location>
        <begin position="1"/>
        <end position="10"/>
    </location>
</feature>
<evidence type="ECO:0000313" key="3">
    <source>
        <dbReference type="Proteomes" id="UP000694408"/>
    </source>
</evidence>
<feature type="compositionally biased region" description="Basic residues" evidence="1">
    <location>
        <begin position="28"/>
        <end position="40"/>
    </location>
</feature>
<sequence length="192" mass="20034">REQHPRPPFCAPHTGQHRLGSTEGTPQPRHHRSRPRHHRSGPAAPTGTSPAPPAPPPSPPPLTASPRPSRSPEQPNAERQIPRPAAPLPSRCRQIGWLSLGTRGEGAAGAGGRRHFAGRGVSGAVTAGRAASAMANVLCSRARLVSYLPGFHSLLSRVGNAKAFSTAGSSGSDEPHVAAAPPDLCKEKLIYS</sequence>
<protein>
    <submittedName>
        <fullName evidence="2">Uncharacterized protein</fullName>
    </submittedName>
</protein>
<name>A0A8C5IIZ7_JUNHY</name>
<evidence type="ECO:0000256" key="1">
    <source>
        <dbReference type="SAM" id="MobiDB-lite"/>
    </source>
</evidence>
<evidence type="ECO:0000313" key="2">
    <source>
        <dbReference type="Ensembl" id="ENSJHYP00000004445.1"/>
    </source>
</evidence>
<dbReference type="PANTHER" id="PTHR13192:SF3">
    <property type="entry name" value="COBALAMIN TRAFFICKING PROTEIN CBLD"/>
    <property type="match status" value="1"/>
</dbReference>
<dbReference type="GO" id="GO:0009235">
    <property type="term" value="P:cobalamin metabolic process"/>
    <property type="evidence" value="ECO:0007669"/>
    <property type="project" value="InterPro"/>
</dbReference>
<feature type="region of interest" description="Disordered" evidence="1">
    <location>
        <begin position="1"/>
        <end position="90"/>
    </location>
</feature>